<reference evidence="2 3" key="1">
    <citation type="submission" date="2018-11" db="EMBL/GenBank/DDBJ databases">
        <authorList>
            <consortium name="Pathogen Informatics"/>
        </authorList>
    </citation>
    <scope>NUCLEOTIDE SEQUENCE [LARGE SCALE GENOMIC DNA]</scope>
</reference>
<evidence type="ECO:0000313" key="2">
    <source>
        <dbReference type="EMBL" id="VDN14235.1"/>
    </source>
</evidence>
<dbReference type="OrthoDB" id="6269647at2759"/>
<name>A0A3P7LAR5_DIBLA</name>
<feature type="region of interest" description="Disordered" evidence="1">
    <location>
        <begin position="33"/>
        <end position="52"/>
    </location>
</feature>
<dbReference type="Proteomes" id="UP000281553">
    <property type="component" value="Unassembled WGS sequence"/>
</dbReference>
<accession>A0A3P7LAR5</accession>
<feature type="compositionally biased region" description="Polar residues" evidence="1">
    <location>
        <begin position="43"/>
        <end position="52"/>
    </location>
</feature>
<gene>
    <name evidence="2" type="ORF">DILT_LOCUS10066</name>
</gene>
<evidence type="ECO:0000313" key="3">
    <source>
        <dbReference type="Proteomes" id="UP000281553"/>
    </source>
</evidence>
<keyword evidence="3" id="KW-1185">Reference proteome</keyword>
<dbReference type="EMBL" id="UYRU01058665">
    <property type="protein sequence ID" value="VDN14235.1"/>
    <property type="molecule type" value="Genomic_DNA"/>
</dbReference>
<organism evidence="2 3">
    <name type="scientific">Dibothriocephalus latus</name>
    <name type="common">Fish tapeworm</name>
    <name type="synonym">Diphyllobothrium latum</name>
    <dbReference type="NCBI Taxonomy" id="60516"/>
    <lineage>
        <taxon>Eukaryota</taxon>
        <taxon>Metazoa</taxon>
        <taxon>Spiralia</taxon>
        <taxon>Lophotrochozoa</taxon>
        <taxon>Platyhelminthes</taxon>
        <taxon>Cestoda</taxon>
        <taxon>Eucestoda</taxon>
        <taxon>Diphyllobothriidea</taxon>
        <taxon>Diphyllobothriidae</taxon>
        <taxon>Dibothriocephalus</taxon>
    </lineage>
</organism>
<sequence length="260" mass="28441">MPDITNCFLDCLLTYTSFYSFLPGSDILSQSNGLRESPGGLSQRHSTSGHFTNRPTMGLTPTFYETYQHNPLAMSYLDAGQQYQLTALPREMDEAYQNQTDFHCAGMNYAAAGTATVAYEVAVNGAFPEGVQFLGPEGMLTPVPRSAATSVGLEGSRFNLRETLLGTPLTASTPDNCSAEATVHLDGQMSRGLDETASVFALAQQSVKTHENFRRKGEWKVIFKASTCPGIRSTVACSWIAEKDPTLFDFFLLLLLDFQV</sequence>
<proteinExistence type="predicted"/>
<protein>
    <submittedName>
        <fullName evidence="2">Uncharacterized protein</fullName>
    </submittedName>
</protein>
<evidence type="ECO:0000256" key="1">
    <source>
        <dbReference type="SAM" id="MobiDB-lite"/>
    </source>
</evidence>
<dbReference type="AlphaFoldDB" id="A0A3P7LAR5"/>